<comment type="caution">
    <text evidence="2">The sequence shown here is derived from an EMBL/GenBank/DDBJ whole genome shotgun (WGS) entry which is preliminary data.</text>
</comment>
<proteinExistence type="predicted"/>
<dbReference type="InterPro" id="IPR004045">
    <property type="entry name" value="Glutathione_S-Trfase_N"/>
</dbReference>
<dbReference type="FunCoup" id="A0A2G4YTN8">
    <property type="interactions" value="1"/>
</dbReference>
<dbReference type="InterPro" id="IPR040079">
    <property type="entry name" value="Glutathione_S-Trfase"/>
</dbReference>
<dbReference type="PROSITE" id="PS50404">
    <property type="entry name" value="GST_NTER"/>
    <property type="match status" value="1"/>
</dbReference>
<dbReference type="PANTHER" id="PTHR43968">
    <property type="match status" value="1"/>
</dbReference>
<dbReference type="SUPFAM" id="SSF52833">
    <property type="entry name" value="Thioredoxin-like"/>
    <property type="match status" value="1"/>
</dbReference>
<name>A0A2G4YTN8_9PROT</name>
<accession>A0A2G4YTN8</accession>
<dbReference type="EMBL" id="PDEM01000009">
    <property type="protein sequence ID" value="PHZ85699.1"/>
    <property type="molecule type" value="Genomic_DNA"/>
</dbReference>
<dbReference type="InterPro" id="IPR050983">
    <property type="entry name" value="GST_Omega/HSP26"/>
</dbReference>
<organism evidence="2 3">
    <name type="scientific">Paremcibacter congregatus</name>
    <dbReference type="NCBI Taxonomy" id="2043170"/>
    <lineage>
        <taxon>Bacteria</taxon>
        <taxon>Pseudomonadati</taxon>
        <taxon>Pseudomonadota</taxon>
        <taxon>Alphaproteobacteria</taxon>
        <taxon>Emcibacterales</taxon>
        <taxon>Emcibacteraceae</taxon>
        <taxon>Paremcibacter</taxon>
    </lineage>
</organism>
<dbReference type="SUPFAM" id="SSF47616">
    <property type="entry name" value="GST C-terminal domain-like"/>
    <property type="match status" value="1"/>
</dbReference>
<dbReference type="SFLD" id="SFLDS00019">
    <property type="entry name" value="Glutathione_Transferase_(cytos"/>
    <property type="match status" value="1"/>
</dbReference>
<dbReference type="Pfam" id="PF13417">
    <property type="entry name" value="GST_N_3"/>
    <property type="match status" value="1"/>
</dbReference>
<protein>
    <submittedName>
        <fullName evidence="2">Glutathione S-transferase</fullName>
    </submittedName>
</protein>
<dbReference type="GO" id="GO:0016740">
    <property type="term" value="F:transferase activity"/>
    <property type="evidence" value="ECO:0007669"/>
    <property type="project" value="UniProtKB-KW"/>
</dbReference>
<dbReference type="InParanoid" id="A0A2G4YTN8"/>
<dbReference type="Pfam" id="PF13410">
    <property type="entry name" value="GST_C_2"/>
    <property type="match status" value="1"/>
</dbReference>
<dbReference type="CDD" id="cd03060">
    <property type="entry name" value="GST_N_Omega_like"/>
    <property type="match status" value="1"/>
</dbReference>
<dbReference type="GO" id="GO:0005737">
    <property type="term" value="C:cytoplasm"/>
    <property type="evidence" value="ECO:0007669"/>
    <property type="project" value="TreeGrafter"/>
</dbReference>
<dbReference type="Proteomes" id="UP000229730">
    <property type="component" value="Unassembled WGS sequence"/>
</dbReference>
<dbReference type="Gene3D" id="1.20.1050.10">
    <property type="match status" value="1"/>
</dbReference>
<evidence type="ECO:0000313" key="3">
    <source>
        <dbReference type="Proteomes" id="UP000229730"/>
    </source>
</evidence>
<keyword evidence="3" id="KW-1185">Reference proteome</keyword>
<gene>
    <name evidence="2" type="ORF">CRD36_03155</name>
</gene>
<evidence type="ECO:0000313" key="2">
    <source>
        <dbReference type="EMBL" id="PHZ85699.1"/>
    </source>
</evidence>
<dbReference type="InterPro" id="IPR036249">
    <property type="entry name" value="Thioredoxin-like_sf"/>
</dbReference>
<keyword evidence="2" id="KW-0808">Transferase</keyword>
<dbReference type="CDD" id="cd03196">
    <property type="entry name" value="GST_C_5"/>
    <property type="match status" value="1"/>
</dbReference>
<dbReference type="Gene3D" id="3.40.30.10">
    <property type="entry name" value="Glutaredoxin"/>
    <property type="match status" value="1"/>
</dbReference>
<dbReference type="AlphaFoldDB" id="A0A2G4YTN8"/>
<dbReference type="InterPro" id="IPR036282">
    <property type="entry name" value="Glutathione-S-Trfase_C_sf"/>
</dbReference>
<evidence type="ECO:0000259" key="1">
    <source>
        <dbReference type="PROSITE" id="PS50404"/>
    </source>
</evidence>
<dbReference type="PANTHER" id="PTHR43968:SF6">
    <property type="entry name" value="GLUTATHIONE S-TRANSFERASE OMEGA"/>
    <property type="match status" value="1"/>
</dbReference>
<feature type="domain" description="GST N-terminal" evidence="1">
    <location>
        <begin position="3"/>
        <end position="82"/>
    </location>
</feature>
<dbReference type="RefSeq" id="WP_099471283.1">
    <property type="nucleotide sequence ID" value="NZ_CP041025.1"/>
</dbReference>
<sequence>MSQLPHLYSFRRCPYAMRARLGLTYAGVSCELREVVLRDKPREMIALSPKATVPVLQLPDGRVIDESYDIILWALEQNDPDDWRAFLPTTEPLRQKNDGYFKAALDKYKYASRFPEQPAEEYRADGMLFLQELEDRLSHFRFLLADRQTVADISLFPFVRQFAHVDRDWFFAQPLPHLQRWLTHHLDSDMFKGIMKKYPQWHPDDTPVLFP</sequence>
<reference evidence="2 3" key="1">
    <citation type="submission" date="2017-10" db="EMBL/GenBank/DDBJ databases">
        <title>Frigbacter circumglobatus gen. nov. sp. nov., isolated from sediment cultured in situ.</title>
        <authorList>
            <person name="Zhao Z."/>
        </authorList>
    </citation>
    <scope>NUCLEOTIDE SEQUENCE [LARGE SCALE GENOMIC DNA]</scope>
    <source>
        <strain evidence="2 3">ZYL</strain>
    </source>
</reference>
<dbReference type="OrthoDB" id="9813092at2"/>